<evidence type="ECO:0000313" key="2">
    <source>
        <dbReference type="EMBL" id="KGA96976.1"/>
    </source>
</evidence>
<evidence type="ECO:0000256" key="1">
    <source>
        <dbReference type="SAM" id="Phobius"/>
    </source>
</evidence>
<dbReference type="RefSeq" id="WP_003322988.1">
    <property type="nucleotide sequence ID" value="NZ_ALPT02000040.1"/>
</dbReference>
<keyword evidence="1" id="KW-0812">Transmembrane</keyword>
<reference evidence="2 4" key="1">
    <citation type="journal article" date="2014" name="Genome Announc.">
        <title>Draft Genome Sequence of Bacillus alcalophilus AV1934, a Classic Alkaliphile Isolated from Human Feces in 1934.</title>
        <authorList>
            <person name="Attie O."/>
            <person name="Jayaprakash A."/>
            <person name="Shah H."/>
            <person name="Paulsen I.T."/>
            <person name="Morino M."/>
            <person name="Takahashi Y."/>
            <person name="Narumi I."/>
            <person name="Sachidanandam R."/>
            <person name="Satoh K."/>
            <person name="Ito M."/>
            <person name="Krulwich T.A."/>
        </authorList>
    </citation>
    <scope>NUCLEOTIDE SEQUENCE [LARGE SCALE GENOMIC DNA]</scope>
    <source>
        <strain evidence="2 4">AV1934</strain>
    </source>
</reference>
<evidence type="ECO:0000313" key="4">
    <source>
        <dbReference type="Proteomes" id="UP000002754"/>
    </source>
</evidence>
<proteinExistence type="predicted"/>
<dbReference type="EMBL" id="ALPT02000040">
    <property type="protein sequence ID" value="KGA96976.1"/>
    <property type="molecule type" value="Genomic_DNA"/>
</dbReference>
<keyword evidence="4" id="KW-1185">Reference proteome</keyword>
<organism evidence="2 4">
    <name type="scientific">Alkalihalobacillus alcalophilus ATCC 27647 = CGMCC 1.3604</name>
    <dbReference type="NCBI Taxonomy" id="1218173"/>
    <lineage>
        <taxon>Bacteria</taxon>
        <taxon>Bacillati</taxon>
        <taxon>Bacillota</taxon>
        <taxon>Bacilli</taxon>
        <taxon>Bacillales</taxon>
        <taxon>Bacillaceae</taxon>
        <taxon>Alkalihalobacillus</taxon>
    </lineage>
</organism>
<feature type="transmembrane region" description="Helical" evidence="1">
    <location>
        <begin position="7"/>
        <end position="27"/>
    </location>
</feature>
<comment type="caution">
    <text evidence="2">The sequence shown here is derived from an EMBL/GenBank/DDBJ whole genome shotgun (WGS) entry which is preliminary data.</text>
</comment>
<keyword evidence="1" id="KW-1133">Transmembrane helix</keyword>
<dbReference type="EMBL" id="JALP01000164">
    <property type="protein sequence ID" value="THG90292.1"/>
    <property type="molecule type" value="Genomic_DNA"/>
</dbReference>
<protein>
    <submittedName>
        <fullName evidence="2">Uncharacterized protein</fullName>
    </submittedName>
</protein>
<sequence>MKYFIYFFALLSTIGGLAFTLSFFGVGEEIFNSYYFLFMTCLWIGIVGSLILKIRSRNNQNKSSFN</sequence>
<gene>
    <name evidence="3" type="ORF">AJ85_11845</name>
    <name evidence="2" type="ORF">BALCAV_0212825</name>
</gene>
<dbReference type="Proteomes" id="UP000297014">
    <property type="component" value="Unassembled WGS sequence"/>
</dbReference>
<dbReference type="Proteomes" id="UP000002754">
    <property type="component" value="Unassembled WGS sequence"/>
</dbReference>
<reference evidence="3 5" key="2">
    <citation type="submission" date="2014-01" db="EMBL/GenBank/DDBJ databases">
        <title>Draft genome sequencing of Bacillus alcalophilus CGMCC 1.3604.</title>
        <authorList>
            <person name="Yang J."/>
            <person name="Diao L."/>
            <person name="Yang S."/>
        </authorList>
    </citation>
    <scope>NUCLEOTIDE SEQUENCE [LARGE SCALE GENOMIC DNA]</scope>
    <source>
        <strain evidence="3 5">CGMCC 1.3604</strain>
    </source>
</reference>
<name>A0A094WJG2_ALKAL</name>
<keyword evidence="1" id="KW-0472">Membrane</keyword>
<feature type="transmembrane region" description="Helical" evidence="1">
    <location>
        <begin position="33"/>
        <end position="52"/>
    </location>
</feature>
<evidence type="ECO:0000313" key="5">
    <source>
        <dbReference type="Proteomes" id="UP000297014"/>
    </source>
</evidence>
<evidence type="ECO:0000313" key="3">
    <source>
        <dbReference type="EMBL" id="THG90292.1"/>
    </source>
</evidence>
<dbReference type="AlphaFoldDB" id="A0A094WJG2"/>
<accession>A0A094WJG2</accession>